<keyword evidence="2" id="KW-1185">Reference proteome</keyword>
<evidence type="ECO:0000313" key="1">
    <source>
        <dbReference type="EMBL" id="RMJ04228.1"/>
    </source>
</evidence>
<dbReference type="OrthoDB" id="6120156at2"/>
<dbReference type="AlphaFoldDB" id="A0A3M2RG66"/>
<name>A0A3M2RG66_9GAMM</name>
<dbReference type="RefSeq" id="WP_114334322.1">
    <property type="nucleotide sequence ID" value="NZ_QMDL01000002.1"/>
</dbReference>
<sequence>MDPISYVFSAYLNAVQTGVETHFSESRNIHVTPVEIVYEGETIAFQHQIWRIRDQSVCGNVRQDLQRFSKCTVKAKRLFGALCSELSQGASQDPKRARLRTMYCNASMSFKPTIASVGLATKTNELDSARQACNAATIAAMGSREPAVLRKKKELCEAYEAMKAAR</sequence>
<reference evidence="1 2" key="1">
    <citation type="submission" date="2018-08" db="EMBL/GenBank/DDBJ databases">
        <title>Whole Genome Sequence of the Moderate Halophilic Marine Bacterium Marinobacter litoralis Sw-45.</title>
        <authorList>
            <person name="Musa H."/>
        </authorList>
    </citation>
    <scope>NUCLEOTIDE SEQUENCE [LARGE SCALE GENOMIC DNA]</scope>
    <source>
        <strain evidence="1 2">Sw-45</strain>
    </source>
</reference>
<gene>
    <name evidence="1" type="ORF">DOQ08_01548</name>
</gene>
<evidence type="ECO:0000313" key="2">
    <source>
        <dbReference type="Proteomes" id="UP000265903"/>
    </source>
</evidence>
<comment type="caution">
    <text evidence="1">The sequence shown here is derived from an EMBL/GenBank/DDBJ whole genome shotgun (WGS) entry which is preliminary data.</text>
</comment>
<dbReference type="Proteomes" id="UP000265903">
    <property type="component" value="Unassembled WGS sequence"/>
</dbReference>
<accession>A0A3M2RG66</accession>
<proteinExistence type="predicted"/>
<protein>
    <submittedName>
        <fullName evidence="1">Uncharacterized protein</fullName>
    </submittedName>
</protein>
<organism evidence="1 2">
    <name type="scientific">Marinobacter litoralis</name>
    <dbReference type="NCBI Taxonomy" id="187981"/>
    <lineage>
        <taxon>Bacteria</taxon>
        <taxon>Pseudomonadati</taxon>
        <taxon>Pseudomonadota</taxon>
        <taxon>Gammaproteobacteria</taxon>
        <taxon>Pseudomonadales</taxon>
        <taxon>Marinobacteraceae</taxon>
        <taxon>Marinobacter</taxon>
    </lineage>
</organism>
<dbReference type="EMBL" id="QMDL01000002">
    <property type="protein sequence ID" value="RMJ04228.1"/>
    <property type="molecule type" value="Genomic_DNA"/>
</dbReference>